<dbReference type="KEGG" id="vg:27429890"/>
<dbReference type="EMBL" id="KR011717">
    <property type="protein sequence ID" value="AKR17331.1"/>
    <property type="molecule type" value="Genomic_DNA"/>
</dbReference>
<accession>A0A161CCZ7</accession>
<name>A0A161CCZ7_9ABAC</name>
<reference evidence="1" key="1">
    <citation type="submission" date="2017-04" db="EMBL/GenBank/DDBJ databases">
        <title>Complete genome sequence of Urbanus proteus nucleopolyhedrovirus (UrprNPV).</title>
        <authorList>
            <person name="Santos E.R."/>
            <person name="Melo F.L."/>
            <person name="Sosa-Gomez D.R."/>
            <person name="Ribeiro B.M."/>
            <person name="Ardisson-Araujo D.M.P."/>
        </authorList>
    </citation>
    <scope>NUCLEOTIDE SEQUENCE [LARGE SCALE GENOMIC DNA]</scope>
    <source>
        <strain evidence="1">Southern Brazil</strain>
    </source>
</reference>
<dbReference type="RefSeq" id="YP_009250105.1">
    <property type="nucleotide sequence ID" value="NC_029997.2"/>
</dbReference>
<protein>
    <submittedName>
        <fullName evidence="1">Uncharacterized protein</fullName>
    </submittedName>
</protein>
<proteinExistence type="predicted"/>
<evidence type="ECO:0000313" key="2">
    <source>
        <dbReference type="Proteomes" id="UP000201861"/>
    </source>
</evidence>
<organism evidence="1 2">
    <name type="scientific">Urbanus proteus nucleopolyhedrovirus</name>
    <dbReference type="NCBI Taxonomy" id="1675866"/>
    <lineage>
        <taxon>Viruses</taxon>
        <taxon>Viruses incertae sedis</taxon>
        <taxon>Naldaviricetes</taxon>
        <taxon>Lefavirales</taxon>
        <taxon>Baculoviridae</taxon>
        <taxon>Alphabaculovirus</taxon>
        <taxon>Alphabaculovirus urprotei</taxon>
    </lineage>
</organism>
<evidence type="ECO:0000313" key="1">
    <source>
        <dbReference type="EMBL" id="AKR17331.1"/>
    </source>
</evidence>
<keyword evidence="2" id="KW-1185">Reference proteome</keyword>
<sequence length="49" mass="5685">MCVTCKFYQRNAACITRHVTNFNAYRYVKFDVTLVCATGVQSNKYNLNN</sequence>
<dbReference type="GeneID" id="27429890"/>
<dbReference type="Proteomes" id="UP000201861">
    <property type="component" value="Segment"/>
</dbReference>